<dbReference type="InterPro" id="IPR000014">
    <property type="entry name" value="PAS"/>
</dbReference>
<evidence type="ECO:0000256" key="5">
    <source>
        <dbReference type="ARBA" id="ARBA00022777"/>
    </source>
</evidence>
<evidence type="ECO:0000256" key="1">
    <source>
        <dbReference type="ARBA" id="ARBA00000085"/>
    </source>
</evidence>
<sequence>MDTQSKNHIDGENSDKNGFQLLDKSGNIYKQIFNLSLIPVIVHDMEMNIIEVNKSAVKQFGYPENEFLQKKVFDLHTPDEIDHSSEVLQKMEEEEAHHAETQFTRKDGSVFDAEVTPCKYILEGQPVIHVFINDITEKKNNERRIAQYNSALKKQVVEVEKNVKQLKRKNEELEQFAFVASHDLQEPLRTVTSYVQLLEKKYSNKLDDKGHKFIEFISKASKRMSSLIEGLLKYAQIGKNSVKEEVDCNELMKLIVEDLKVLIEEKQIDIKWEKLPVVRGYKVELKSLFQNLIKNGIKYQQKDSTPRIKISAQEEKKVWIFKIKDNGIGIDKKHYNSIFTLYRRLHNQREFEGTGIGLAHCRKIVEIHDGDIWVESELNNGSTFHVSMPKFTL</sequence>
<dbReference type="InterPro" id="IPR003661">
    <property type="entry name" value="HisK_dim/P_dom"/>
</dbReference>
<dbReference type="AlphaFoldDB" id="A0AA51N9H8"/>
<dbReference type="SMART" id="SM00387">
    <property type="entry name" value="HATPase_c"/>
    <property type="match status" value="1"/>
</dbReference>
<dbReference type="Gene3D" id="3.30.565.10">
    <property type="entry name" value="Histidine kinase-like ATPase, C-terminal domain"/>
    <property type="match status" value="1"/>
</dbReference>
<dbReference type="PANTHER" id="PTHR43304">
    <property type="entry name" value="PHYTOCHROME-LIKE PROTEIN CPH1"/>
    <property type="match status" value="1"/>
</dbReference>
<dbReference type="PROSITE" id="PS50109">
    <property type="entry name" value="HIS_KIN"/>
    <property type="match status" value="1"/>
</dbReference>
<evidence type="ECO:0000256" key="2">
    <source>
        <dbReference type="ARBA" id="ARBA00012438"/>
    </source>
</evidence>
<name>A0AA51N9H8_9BACT</name>
<gene>
    <name evidence="9" type="ORF">QYS49_35835</name>
</gene>
<dbReference type="PRINTS" id="PR00344">
    <property type="entry name" value="BCTRLSENSOR"/>
</dbReference>
<dbReference type="InterPro" id="IPR036890">
    <property type="entry name" value="HATPase_C_sf"/>
</dbReference>
<dbReference type="InterPro" id="IPR052162">
    <property type="entry name" value="Sensor_kinase/Photoreceptor"/>
</dbReference>
<dbReference type="Gene3D" id="1.10.287.130">
    <property type="match status" value="1"/>
</dbReference>
<evidence type="ECO:0000313" key="10">
    <source>
        <dbReference type="Proteomes" id="UP001230496"/>
    </source>
</evidence>
<keyword evidence="9" id="KW-0067">ATP-binding</keyword>
<dbReference type="GO" id="GO:0005524">
    <property type="term" value="F:ATP binding"/>
    <property type="evidence" value="ECO:0007669"/>
    <property type="project" value="UniProtKB-KW"/>
</dbReference>
<feature type="domain" description="Histidine kinase" evidence="7">
    <location>
        <begin position="179"/>
        <end position="392"/>
    </location>
</feature>
<accession>A0AA51N9H8</accession>
<keyword evidence="3" id="KW-0597">Phosphoprotein</keyword>
<dbReference type="CDD" id="cd00082">
    <property type="entry name" value="HisKA"/>
    <property type="match status" value="1"/>
</dbReference>
<keyword evidence="5" id="KW-0418">Kinase</keyword>
<dbReference type="Pfam" id="PF02518">
    <property type="entry name" value="HATPase_c"/>
    <property type="match status" value="1"/>
</dbReference>
<dbReference type="PANTHER" id="PTHR43304:SF1">
    <property type="entry name" value="PAC DOMAIN-CONTAINING PROTEIN"/>
    <property type="match status" value="1"/>
</dbReference>
<dbReference type="EC" id="2.7.13.3" evidence="2"/>
<evidence type="ECO:0000256" key="6">
    <source>
        <dbReference type="SAM" id="Coils"/>
    </source>
</evidence>
<protein>
    <recommendedName>
        <fullName evidence="2">histidine kinase</fullName>
        <ecNumber evidence="2">2.7.13.3</ecNumber>
    </recommendedName>
</protein>
<dbReference type="InterPro" id="IPR004358">
    <property type="entry name" value="Sig_transdc_His_kin-like_C"/>
</dbReference>
<dbReference type="SUPFAM" id="SSF47384">
    <property type="entry name" value="Homodimeric domain of signal transducing histidine kinase"/>
    <property type="match status" value="1"/>
</dbReference>
<keyword evidence="9" id="KW-0547">Nucleotide-binding</keyword>
<dbReference type="SMART" id="SM00388">
    <property type="entry name" value="HisKA"/>
    <property type="match status" value="1"/>
</dbReference>
<dbReference type="NCBIfam" id="TIGR00229">
    <property type="entry name" value="sensory_box"/>
    <property type="match status" value="1"/>
</dbReference>
<dbReference type="InterPro" id="IPR003594">
    <property type="entry name" value="HATPase_dom"/>
</dbReference>
<feature type="domain" description="PAS" evidence="8">
    <location>
        <begin position="25"/>
        <end position="95"/>
    </location>
</feature>
<dbReference type="InterPro" id="IPR035965">
    <property type="entry name" value="PAS-like_dom_sf"/>
</dbReference>
<dbReference type="RefSeq" id="WP_308347172.1">
    <property type="nucleotide sequence ID" value="NZ_CP129971.1"/>
</dbReference>
<evidence type="ECO:0000256" key="3">
    <source>
        <dbReference type="ARBA" id="ARBA00022553"/>
    </source>
</evidence>
<dbReference type="Gene3D" id="3.30.450.20">
    <property type="entry name" value="PAS domain"/>
    <property type="match status" value="1"/>
</dbReference>
<feature type="coiled-coil region" evidence="6">
    <location>
        <begin position="149"/>
        <end position="176"/>
    </location>
</feature>
<evidence type="ECO:0000259" key="8">
    <source>
        <dbReference type="PROSITE" id="PS50112"/>
    </source>
</evidence>
<dbReference type="EMBL" id="CP129971">
    <property type="protein sequence ID" value="WMN10745.1"/>
    <property type="molecule type" value="Genomic_DNA"/>
</dbReference>
<proteinExistence type="predicted"/>
<dbReference type="FunFam" id="3.30.565.10:FF:000006">
    <property type="entry name" value="Sensor histidine kinase WalK"/>
    <property type="match status" value="1"/>
</dbReference>
<dbReference type="SUPFAM" id="SSF55874">
    <property type="entry name" value="ATPase domain of HSP90 chaperone/DNA topoisomerase II/histidine kinase"/>
    <property type="match status" value="1"/>
</dbReference>
<comment type="catalytic activity">
    <reaction evidence="1">
        <text>ATP + protein L-histidine = ADP + protein N-phospho-L-histidine.</text>
        <dbReference type="EC" id="2.7.13.3"/>
    </reaction>
</comment>
<keyword evidence="4" id="KW-0808">Transferase</keyword>
<keyword evidence="10" id="KW-1185">Reference proteome</keyword>
<dbReference type="KEGG" id="msaa:QYS49_35835"/>
<dbReference type="SUPFAM" id="SSF55785">
    <property type="entry name" value="PYP-like sensor domain (PAS domain)"/>
    <property type="match status" value="1"/>
</dbReference>
<reference evidence="9 10" key="1">
    <citation type="submission" date="2023-08" db="EMBL/GenBank/DDBJ databases">
        <title>Comparative genomics and taxonomic characterization of three novel marine species of genus Marivirga.</title>
        <authorList>
            <person name="Muhammad N."/>
            <person name="Kim S.-G."/>
        </authorList>
    </citation>
    <scope>NUCLEOTIDE SEQUENCE [LARGE SCALE GENOMIC DNA]</scope>
    <source>
        <strain evidence="9 10">BDSF4-3</strain>
    </source>
</reference>
<dbReference type="SMART" id="SM00091">
    <property type="entry name" value="PAS"/>
    <property type="match status" value="1"/>
</dbReference>
<evidence type="ECO:0000256" key="4">
    <source>
        <dbReference type="ARBA" id="ARBA00022679"/>
    </source>
</evidence>
<dbReference type="InterPro" id="IPR005467">
    <property type="entry name" value="His_kinase_dom"/>
</dbReference>
<evidence type="ECO:0000313" key="9">
    <source>
        <dbReference type="EMBL" id="WMN10745.1"/>
    </source>
</evidence>
<keyword evidence="6" id="KW-0175">Coiled coil</keyword>
<dbReference type="InterPro" id="IPR036097">
    <property type="entry name" value="HisK_dim/P_sf"/>
</dbReference>
<dbReference type="Proteomes" id="UP001230496">
    <property type="component" value="Chromosome"/>
</dbReference>
<dbReference type="Pfam" id="PF13426">
    <property type="entry name" value="PAS_9"/>
    <property type="match status" value="1"/>
</dbReference>
<dbReference type="PROSITE" id="PS50112">
    <property type="entry name" value="PAS"/>
    <property type="match status" value="1"/>
</dbReference>
<dbReference type="CDD" id="cd00130">
    <property type="entry name" value="PAS"/>
    <property type="match status" value="1"/>
</dbReference>
<dbReference type="Pfam" id="PF00512">
    <property type="entry name" value="HisKA"/>
    <property type="match status" value="1"/>
</dbReference>
<evidence type="ECO:0000259" key="7">
    <source>
        <dbReference type="PROSITE" id="PS50109"/>
    </source>
</evidence>
<dbReference type="GO" id="GO:0000155">
    <property type="term" value="F:phosphorelay sensor kinase activity"/>
    <property type="evidence" value="ECO:0007669"/>
    <property type="project" value="InterPro"/>
</dbReference>
<organism evidence="9 10">
    <name type="scientific">Marivirga salinarum</name>
    <dbReference type="NCBI Taxonomy" id="3059078"/>
    <lineage>
        <taxon>Bacteria</taxon>
        <taxon>Pseudomonadati</taxon>
        <taxon>Bacteroidota</taxon>
        <taxon>Cytophagia</taxon>
        <taxon>Cytophagales</taxon>
        <taxon>Marivirgaceae</taxon>
        <taxon>Marivirga</taxon>
    </lineage>
</organism>